<feature type="region of interest" description="Disordered" evidence="1">
    <location>
        <begin position="59"/>
        <end position="81"/>
    </location>
</feature>
<keyword evidence="3" id="KW-1185">Reference proteome</keyword>
<evidence type="ECO:0000256" key="1">
    <source>
        <dbReference type="SAM" id="MobiDB-lite"/>
    </source>
</evidence>
<reference evidence="2 3" key="1">
    <citation type="submission" date="2023-10" db="EMBL/GenBank/DDBJ databases">
        <title>Chromosome-scale genome assembly provides insights into flower coloration mechanisms of Canna indica.</title>
        <authorList>
            <person name="Li C."/>
        </authorList>
    </citation>
    <scope>NUCLEOTIDE SEQUENCE [LARGE SCALE GENOMIC DNA]</scope>
    <source>
        <tissue evidence="2">Flower</tissue>
    </source>
</reference>
<dbReference type="Proteomes" id="UP001327560">
    <property type="component" value="Chromosome 3"/>
</dbReference>
<dbReference type="AlphaFoldDB" id="A0AAQ3K0T2"/>
<sequence>MEGDILVNEVEKGRSNGIAAGETGKHKDIHSSSWNATPPAPHTSDLRNDCIATSREFRRTGRRQQIFQDTSTTNFKIPQQP</sequence>
<name>A0AAQ3K0T2_9LILI</name>
<dbReference type="EMBL" id="CP136892">
    <property type="protein sequence ID" value="WOK99916.1"/>
    <property type="molecule type" value="Genomic_DNA"/>
</dbReference>
<evidence type="ECO:0000313" key="3">
    <source>
        <dbReference type="Proteomes" id="UP001327560"/>
    </source>
</evidence>
<gene>
    <name evidence="2" type="ORF">Cni_G08628</name>
</gene>
<feature type="region of interest" description="Disordered" evidence="1">
    <location>
        <begin position="12"/>
        <end position="47"/>
    </location>
</feature>
<proteinExistence type="predicted"/>
<accession>A0AAQ3K0T2</accession>
<organism evidence="2 3">
    <name type="scientific">Canna indica</name>
    <name type="common">Indian-shot</name>
    <dbReference type="NCBI Taxonomy" id="4628"/>
    <lineage>
        <taxon>Eukaryota</taxon>
        <taxon>Viridiplantae</taxon>
        <taxon>Streptophyta</taxon>
        <taxon>Embryophyta</taxon>
        <taxon>Tracheophyta</taxon>
        <taxon>Spermatophyta</taxon>
        <taxon>Magnoliopsida</taxon>
        <taxon>Liliopsida</taxon>
        <taxon>Zingiberales</taxon>
        <taxon>Cannaceae</taxon>
        <taxon>Canna</taxon>
    </lineage>
</organism>
<feature type="compositionally biased region" description="Polar residues" evidence="1">
    <location>
        <begin position="63"/>
        <end position="81"/>
    </location>
</feature>
<evidence type="ECO:0000313" key="2">
    <source>
        <dbReference type="EMBL" id="WOK99916.1"/>
    </source>
</evidence>
<protein>
    <submittedName>
        <fullName evidence="2">Uncharacterized protein</fullName>
    </submittedName>
</protein>